<evidence type="ECO:0000313" key="8">
    <source>
        <dbReference type="Proteomes" id="UP000282759"/>
    </source>
</evidence>
<evidence type="ECO:0000256" key="2">
    <source>
        <dbReference type="ARBA" id="ARBA00007524"/>
    </source>
</evidence>
<gene>
    <name evidence="7" type="ORF">EOD41_19470</name>
</gene>
<dbReference type="PANTHER" id="PTHR10057">
    <property type="entry name" value="PERIPHERAL-TYPE BENZODIAZEPINE RECEPTOR"/>
    <property type="match status" value="1"/>
</dbReference>
<evidence type="ECO:0000256" key="4">
    <source>
        <dbReference type="ARBA" id="ARBA00022989"/>
    </source>
</evidence>
<organism evidence="7 8">
    <name type="scientific">Mucilaginibacter limnophilus</name>
    <dbReference type="NCBI Taxonomy" id="1932778"/>
    <lineage>
        <taxon>Bacteria</taxon>
        <taxon>Pseudomonadati</taxon>
        <taxon>Bacteroidota</taxon>
        <taxon>Sphingobacteriia</taxon>
        <taxon>Sphingobacteriales</taxon>
        <taxon>Sphingobacteriaceae</taxon>
        <taxon>Mucilaginibacter</taxon>
    </lineage>
</organism>
<dbReference type="AlphaFoldDB" id="A0A437MHX0"/>
<dbReference type="OrthoDB" id="9795496at2"/>
<dbReference type="Gene3D" id="1.20.1260.100">
    <property type="entry name" value="TspO/MBR protein"/>
    <property type="match status" value="1"/>
</dbReference>
<proteinExistence type="inferred from homology"/>
<dbReference type="InterPro" id="IPR038330">
    <property type="entry name" value="TspO/MBR-related_sf"/>
</dbReference>
<evidence type="ECO:0000256" key="6">
    <source>
        <dbReference type="SAM" id="Phobius"/>
    </source>
</evidence>
<dbReference type="RefSeq" id="WP_127708148.1">
    <property type="nucleotide sequence ID" value="NZ_SACK01000013.1"/>
</dbReference>
<dbReference type="PANTHER" id="PTHR10057:SF0">
    <property type="entry name" value="TRANSLOCATOR PROTEIN"/>
    <property type="match status" value="1"/>
</dbReference>
<feature type="transmembrane region" description="Helical" evidence="6">
    <location>
        <begin position="112"/>
        <end position="132"/>
    </location>
</feature>
<dbReference type="FunFam" id="1.20.1260.100:FF:000001">
    <property type="entry name" value="translocator protein 2"/>
    <property type="match status" value="1"/>
</dbReference>
<comment type="caution">
    <text evidence="7">The sequence shown here is derived from an EMBL/GenBank/DDBJ whole genome shotgun (WGS) entry which is preliminary data.</text>
</comment>
<dbReference type="PIRSF" id="PIRSF005859">
    <property type="entry name" value="PBR"/>
    <property type="match status" value="1"/>
</dbReference>
<feature type="transmembrane region" description="Helical" evidence="6">
    <location>
        <begin position="139"/>
        <end position="160"/>
    </location>
</feature>
<reference evidence="7 8" key="1">
    <citation type="submission" date="2019-01" db="EMBL/GenBank/DDBJ databases">
        <authorList>
            <person name="Chen W.-M."/>
        </authorList>
    </citation>
    <scope>NUCLEOTIDE SEQUENCE [LARGE SCALE GENOMIC DNA]</scope>
    <source>
        <strain evidence="7 8">YBJ-36</strain>
    </source>
</reference>
<dbReference type="EMBL" id="SACK01000013">
    <property type="protein sequence ID" value="RVT97232.1"/>
    <property type="molecule type" value="Genomic_DNA"/>
</dbReference>
<dbReference type="GO" id="GO:0033013">
    <property type="term" value="P:tetrapyrrole metabolic process"/>
    <property type="evidence" value="ECO:0007669"/>
    <property type="project" value="UniProtKB-ARBA"/>
</dbReference>
<protein>
    <submittedName>
        <fullName evidence="7">Tryptophan-rich sensory protein</fullName>
    </submittedName>
</protein>
<evidence type="ECO:0000256" key="3">
    <source>
        <dbReference type="ARBA" id="ARBA00022692"/>
    </source>
</evidence>
<feature type="transmembrane region" description="Helical" evidence="6">
    <location>
        <begin position="12"/>
        <end position="34"/>
    </location>
</feature>
<dbReference type="Proteomes" id="UP000282759">
    <property type="component" value="Unassembled WGS sequence"/>
</dbReference>
<dbReference type="GO" id="GO:0016020">
    <property type="term" value="C:membrane"/>
    <property type="evidence" value="ECO:0007669"/>
    <property type="project" value="UniProtKB-SubCell"/>
</dbReference>
<accession>A0A437MHX0</accession>
<keyword evidence="5 6" id="KW-0472">Membrane</keyword>
<evidence type="ECO:0000256" key="1">
    <source>
        <dbReference type="ARBA" id="ARBA00004141"/>
    </source>
</evidence>
<dbReference type="Pfam" id="PF03073">
    <property type="entry name" value="TspO_MBR"/>
    <property type="match status" value="1"/>
</dbReference>
<sequence length="166" mass="19208">MNQTSAPQKIQWGPLLISIAIPVVIGITASIFTRPEIDGWYRALNKPSFTPPDWLFAPVWTILYIMIGISAYLVWEKRDDSITFTKARPIYVMQLIFNFLWSWMFFNQHNPLGGLVIIIILLILIISNIFYFKKFSITAAWLLVPYLLWVSFATALNYAIVALNYK</sequence>
<name>A0A437MHX0_9SPHI</name>
<evidence type="ECO:0000313" key="7">
    <source>
        <dbReference type="EMBL" id="RVT97232.1"/>
    </source>
</evidence>
<feature type="transmembrane region" description="Helical" evidence="6">
    <location>
        <begin position="54"/>
        <end position="75"/>
    </location>
</feature>
<evidence type="ECO:0000256" key="5">
    <source>
        <dbReference type="ARBA" id="ARBA00023136"/>
    </source>
</evidence>
<comment type="subcellular location">
    <subcellularLocation>
        <location evidence="1">Membrane</location>
        <topology evidence="1">Multi-pass membrane protein</topology>
    </subcellularLocation>
</comment>
<keyword evidence="4 6" id="KW-1133">Transmembrane helix</keyword>
<comment type="similarity">
    <text evidence="2">Belongs to the TspO/BZRP family.</text>
</comment>
<dbReference type="InterPro" id="IPR004307">
    <property type="entry name" value="TspO_MBR"/>
</dbReference>
<keyword evidence="3 6" id="KW-0812">Transmembrane</keyword>
<keyword evidence="8" id="KW-1185">Reference proteome</keyword>
<dbReference type="CDD" id="cd15904">
    <property type="entry name" value="TSPO_MBR"/>
    <property type="match status" value="1"/>
</dbReference>
<feature type="transmembrane region" description="Helical" evidence="6">
    <location>
        <begin position="87"/>
        <end position="106"/>
    </location>
</feature>